<protein>
    <submittedName>
        <fullName evidence="1">Endoplasmic reticulum membrane-associated RNA degradation protein</fullName>
    </submittedName>
</protein>
<dbReference type="Proteomes" id="UP000299084">
    <property type="component" value="Unassembled WGS sequence"/>
</dbReference>
<comment type="caution">
    <text evidence="1">The sequence shown here is derived from an EMBL/GenBank/DDBJ whole genome shotgun (WGS) entry which is preliminary data.</text>
</comment>
<name>A0A5N4DWL6_CAMDR</name>
<gene>
    <name evidence="1" type="ORF">Cadr_000010665</name>
</gene>
<dbReference type="PANTHER" id="PTHR31701">
    <property type="entry name" value="ENDOPLASMIC RETICULUM MEMBRANE-ASSOCIATED RNA DEGRADATION PROTEIN"/>
    <property type="match status" value="1"/>
</dbReference>
<dbReference type="InterPro" id="IPR039635">
    <property type="entry name" value="ERMARD"/>
</dbReference>
<evidence type="ECO:0000313" key="1">
    <source>
        <dbReference type="EMBL" id="KAB1275522.1"/>
    </source>
</evidence>
<accession>A0A5N4DWL6</accession>
<proteinExistence type="predicted"/>
<dbReference type="EMBL" id="JWIN03000008">
    <property type="protein sequence ID" value="KAB1275522.1"/>
    <property type="molecule type" value="Genomic_DNA"/>
</dbReference>
<reference evidence="1 2" key="1">
    <citation type="journal article" date="2019" name="Mol. Ecol. Resour.">
        <title>Improving Illumina assemblies with Hi-C and long reads: an example with the North African dromedary.</title>
        <authorList>
            <person name="Elbers J.P."/>
            <person name="Rogers M.F."/>
            <person name="Perelman P.L."/>
            <person name="Proskuryakova A.A."/>
            <person name="Serdyukova N.A."/>
            <person name="Johnson W.E."/>
            <person name="Horin P."/>
            <person name="Corander J."/>
            <person name="Murphy D."/>
            <person name="Burger P.A."/>
        </authorList>
    </citation>
    <scope>NUCLEOTIDE SEQUENCE [LARGE SCALE GENOMIC DNA]</scope>
    <source>
        <strain evidence="1">Drom800</strain>
        <tissue evidence="1">Blood</tissue>
    </source>
</reference>
<dbReference type="AlphaFoldDB" id="A0A5N4DWL6"/>
<dbReference type="PANTHER" id="PTHR31701:SF2">
    <property type="entry name" value="ENDOPLASMIC RETICULUM MEMBRANE-ASSOCIATED RNA DEGRADATION PROTEIN"/>
    <property type="match status" value="1"/>
</dbReference>
<organism evidence="1 2">
    <name type="scientific">Camelus dromedarius</name>
    <name type="common">Dromedary</name>
    <name type="synonym">Arabian camel</name>
    <dbReference type="NCBI Taxonomy" id="9838"/>
    <lineage>
        <taxon>Eukaryota</taxon>
        <taxon>Metazoa</taxon>
        <taxon>Chordata</taxon>
        <taxon>Craniata</taxon>
        <taxon>Vertebrata</taxon>
        <taxon>Euteleostomi</taxon>
        <taxon>Mammalia</taxon>
        <taxon>Eutheria</taxon>
        <taxon>Laurasiatheria</taxon>
        <taxon>Artiodactyla</taxon>
        <taxon>Tylopoda</taxon>
        <taxon>Camelidae</taxon>
        <taxon>Camelus</taxon>
    </lineage>
</organism>
<keyword evidence="2" id="KW-1185">Reference proteome</keyword>
<evidence type="ECO:0000313" key="2">
    <source>
        <dbReference type="Proteomes" id="UP000299084"/>
    </source>
</evidence>
<sequence length="80" mass="8869">MDVRRFADCAILLLTQLEAGLRKVFATVNACPSRLLTAESTALYTTFDEILAKHLNDGKINQLPLFLGEPAMVKYLAFPV</sequence>